<dbReference type="EMBL" id="JAZGQO010000004">
    <property type="protein sequence ID" value="KAK6187524.1"/>
    <property type="molecule type" value="Genomic_DNA"/>
</dbReference>
<dbReference type="Proteomes" id="UP001347796">
    <property type="component" value="Unassembled WGS sequence"/>
</dbReference>
<evidence type="ECO:0000313" key="1">
    <source>
        <dbReference type="EMBL" id="KAK6187524.1"/>
    </source>
</evidence>
<organism evidence="1 2">
    <name type="scientific">Patella caerulea</name>
    <name type="common">Rayed Mediterranean limpet</name>
    <dbReference type="NCBI Taxonomy" id="87958"/>
    <lineage>
        <taxon>Eukaryota</taxon>
        <taxon>Metazoa</taxon>
        <taxon>Spiralia</taxon>
        <taxon>Lophotrochozoa</taxon>
        <taxon>Mollusca</taxon>
        <taxon>Gastropoda</taxon>
        <taxon>Patellogastropoda</taxon>
        <taxon>Patelloidea</taxon>
        <taxon>Patellidae</taxon>
        <taxon>Patella</taxon>
    </lineage>
</organism>
<sequence>MAQAYHWDALRKKRVLDRKHEALDRLMHAGSENPVPTHIMARACEPASNIVSTDPEQFNQIRSGRSILEVTHDTNFKYRVYKGTNNAPIHVDNIYKVIYPASYHNDNKCE</sequence>
<name>A0AAN8K3W1_PATCE</name>
<protein>
    <submittedName>
        <fullName evidence="1">Uncharacterized protein</fullName>
    </submittedName>
</protein>
<comment type="caution">
    <text evidence="1">The sequence shown here is derived from an EMBL/GenBank/DDBJ whole genome shotgun (WGS) entry which is preliminary data.</text>
</comment>
<reference evidence="1 2" key="1">
    <citation type="submission" date="2024-01" db="EMBL/GenBank/DDBJ databases">
        <title>The genome of the rayed Mediterranean limpet Patella caerulea (Linnaeus, 1758).</title>
        <authorList>
            <person name="Anh-Thu Weber A."/>
            <person name="Halstead-Nussloch G."/>
        </authorList>
    </citation>
    <scope>NUCLEOTIDE SEQUENCE [LARGE SCALE GENOMIC DNA]</scope>
    <source>
        <strain evidence="1">AATW-2023a</strain>
        <tissue evidence="1">Whole specimen</tissue>
    </source>
</reference>
<dbReference type="AlphaFoldDB" id="A0AAN8K3W1"/>
<gene>
    <name evidence="1" type="ORF">SNE40_005528</name>
</gene>
<accession>A0AAN8K3W1</accession>
<keyword evidence="2" id="KW-1185">Reference proteome</keyword>
<proteinExistence type="predicted"/>
<evidence type="ECO:0000313" key="2">
    <source>
        <dbReference type="Proteomes" id="UP001347796"/>
    </source>
</evidence>